<keyword evidence="3" id="KW-1185">Reference proteome</keyword>
<dbReference type="PANTHER" id="PTHR46623">
    <property type="entry name" value="CARBOXYMETHYLENEBUTENOLIDASE-RELATED"/>
    <property type="match status" value="1"/>
</dbReference>
<dbReference type="InterPro" id="IPR051049">
    <property type="entry name" value="Dienelactone_hydrolase-like"/>
</dbReference>
<dbReference type="PANTHER" id="PTHR46623:SF6">
    <property type="entry name" value="ALPHA_BETA-HYDROLASES SUPERFAMILY PROTEIN"/>
    <property type="match status" value="1"/>
</dbReference>
<keyword evidence="2" id="KW-0378">Hydrolase</keyword>
<feature type="domain" description="Dienelactone hydrolase" evidence="1">
    <location>
        <begin position="4"/>
        <end position="186"/>
    </location>
</feature>
<gene>
    <name evidence="2" type="ORF">AWW66_31860</name>
</gene>
<evidence type="ECO:0000259" key="1">
    <source>
        <dbReference type="Pfam" id="PF01738"/>
    </source>
</evidence>
<dbReference type="RefSeq" id="WP_067374449.1">
    <property type="nucleotide sequence ID" value="NZ_JBIUBN010000002.1"/>
</dbReference>
<evidence type="ECO:0000313" key="3">
    <source>
        <dbReference type="Proteomes" id="UP000070620"/>
    </source>
</evidence>
<dbReference type="InterPro" id="IPR029058">
    <property type="entry name" value="AB_hydrolase_fold"/>
</dbReference>
<dbReference type="Gene3D" id="3.40.50.1820">
    <property type="entry name" value="alpha/beta hydrolase"/>
    <property type="match status" value="1"/>
</dbReference>
<dbReference type="OrthoDB" id="2834584at2"/>
<sequence length="194" mass="20311">MSEILLFHSVLGLRPAVTAAAQRLRAAGHRVHTPDLYGQAAVDTIDEGFALLARVGQDVVLERARAALRGLTTDPVLAGMSMGAGIAGALLADRPGTPALLLLHGTGGAPEVVRPGLPVRLHIADPDEYDPPAEVTDWHRSMVTAGADVSVCRYPGVGHLYTDPGTPEYAPASAELTWERSLAFLAGLPSRVDG</sequence>
<dbReference type="Pfam" id="PF01738">
    <property type="entry name" value="DLH"/>
    <property type="match status" value="1"/>
</dbReference>
<comment type="caution">
    <text evidence="2">The sequence shown here is derived from an EMBL/GenBank/DDBJ whole genome shotgun (WGS) entry which is preliminary data.</text>
</comment>
<organism evidence="2 3">
    <name type="scientific">Micromonospora rosaria</name>
    <dbReference type="NCBI Taxonomy" id="47874"/>
    <lineage>
        <taxon>Bacteria</taxon>
        <taxon>Bacillati</taxon>
        <taxon>Actinomycetota</taxon>
        <taxon>Actinomycetes</taxon>
        <taxon>Micromonosporales</taxon>
        <taxon>Micromonosporaceae</taxon>
        <taxon>Micromonospora</taxon>
    </lineage>
</organism>
<protein>
    <submittedName>
        <fullName evidence="2">Dienelactone hydrolase</fullName>
    </submittedName>
</protein>
<dbReference type="EMBL" id="LRQV01000267">
    <property type="protein sequence ID" value="KXK58093.1"/>
    <property type="molecule type" value="Genomic_DNA"/>
</dbReference>
<reference evidence="2 3" key="1">
    <citation type="submission" date="2016-01" db="EMBL/GenBank/DDBJ databases">
        <title>Whole genome sequence and analysis of Micromonospora rosaria DSM 803, which can produce antibacterial substance rosamicin.</title>
        <authorList>
            <person name="Yang H."/>
            <person name="He X."/>
            <person name="Zhu D."/>
        </authorList>
    </citation>
    <scope>NUCLEOTIDE SEQUENCE [LARGE SCALE GENOMIC DNA]</scope>
    <source>
        <strain evidence="2 3">DSM 803</strain>
    </source>
</reference>
<evidence type="ECO:0000313" key="2">
    <source>
        <dbReference type="EMBL" id="KXK58093.1"/>
    </source>
</evidence>
<accession>A0A136PI85</accession>
<proteinExistence type="predicted"/>
<dbReference type="Proteomes" id="UP000070620">
    <property type="component" value="Unassembled WGS sequence"/>
</dbReference>
<name>A0A136PI85_9ACTN</name>
<dbReference type="InterPro" id="IPR002925">
    <property type="entry name" value="Dienelactn_hydro"/>
</dbReference>
<dbReference type="GO" id="GO:0016787">
    <property type="term" value="F:hydrolase activity"/>
    <property type="evidence" value="ECO:0007669"/>
    <property type="project" value="UniProtKB-KW"/>
</dbReference>
<dbReference type="SUPFAM" id="SSF53474">
    <property type="entry name" value="alpha/beta-Hydrolases"/>
    <property type="match status" value="1"/>
</dbReference>
<dbReference type="AlphaFoldDB" id="A0A136PI85"/>